<dbReference type="InterPro" id="IPR043502">
    <property type="entry name" value="DNA/RNA_pol_sf"/>
</dbReference>
<dbReference type="PANTHER" id="PTHR47510">
    <property type="entry name" value="REVERSE TRANSCRIPTASE DOMAIN-CONTAINING PROTEIN"/>
    <property type="match status" value="1"/>
</dbReference>
<feature type="domain" description="Reverse transcriptase" evidence="1">
    <location>
        <begin position="492"/>
        <end position="763"/>
    </location>
</feature>
<dbReference type="InterPro" id="IPR005135">
    <property type="entry name" value="Endo/exonuclease/phosphatase"/>
</dbReference>
<reference evidence="2" key="1">
    <citation type="submission" date="2022-06" db="EMBL/GenBank/DDBJ databases">
        <authorList>
            <person name="Berger JAMES D."/>
            <person name="Berger JAMES D."/>
        </authorList>
    </citation>
    <scope>NUCLEOTIDE SEQUENCE [LARGE SCALE GENOMIC DNA]</scope>
</reference>
<sequence length="931" mass="106434">MCPNRIIYNRAFLKSLQPIALCHPQKLRKKHHCGWQRALKRTQINQMTVPELVSTNCRSLSNKMDYLQSLMYSNVYRNAGVLAIQETWLHQHYDDNLVSINGYKVFRQDRNSSKKKYGGGVATYINTNWSTSNHVCFNYSNDNIDCITVRCRPKHLSKYSYIYITNIYITPDCSLSNIVMFADEFTEFAAPAFGNSLSIVCGDFNLCDHSFLTSLGHENLVKFNTRLDKSLDLVFINDRDVYETRRRAPLLNSDHCIIRILPKVYGKSQRKLFSHLTKKIHERSYSHDNILALRSMLHDTNWELFTDDKLDATVSNITDYLKFCLDICCPYETLFSRFDRISSVQLKKLRRQKEKLYKNCDNTGVRKINTLIKIEIERLNRLYNEKFLSCKNPSNIWKLFNKLTSKKQMSVDAYSDVNALNKSFIKKQINMVVPDVPSQENGHFQGFEEKDVLLCLKSLNPTHSLGPDGVPSILLQKCADILCHPLTQIFNASFKRETVPADWKEIKVVPVQKSSSGAGIKFRPVAITSPFLKTMEKLLLYILKPSLKAFNDPKQFAYKCGRSTLDAAIVLHHNIVSCLDKGAKFVRTAFLDYTAAFDSVSRTLLLGKMISAQTESWATRWLSSYFKDRKQHTVLAGKRSTSQLTESGVPQGAVLSPFLFSFFLHDLPNSPKVNFIKYADDLTVSVPVVSTSDCSYMNGFLAEVKDWSGSNGLKLNPTKCNTVDFSLRSEKVMHGLIQSHDCCNIDGTMIESKSSVSYLGISFSSNLCWSSHILIVSKKVFRLTYYIKKLRHSGITQSLIIQFINSCVLPIILYCSPLFFPGLLKKDHIILRRTLRAVSRVSAIPLTELNDTVVNRHMNSCKHLAKVILSDSEHPLYSQLFPCISSGKTRRNFINIYARTTKYKNSTVPYLARVLCEETNIRKELLQLLNQ</sequence>
<dbReference type="SUPFAM" id="SSF56219">
    <property type="entry name" value="DNase I-like"/>
    <property type="match status" value="1"/>
</dbReference>
<dbReference type="PROSITE" id="PS50878">
    <property type="entry name" value="RT_POL"/>
    <property type="match status" value="1"/>
</dbReference>
<organism evidence="2 3">
    <name type="scientific">Trichobilharzia regenti</name>
    <name type="common">Nasal bird schistosome</name>
    <dbReference type="NCBI Taxonomy" id="157069"/>
    <lineage>
        <taxon>Eukaryota</taxon>
        <taxon>Metazoa</taxon>
        <taxon>Spiralia</taxon>
        <taxon>Lophotrochozoa</taxon>
        <taxon>Platyhelminthes</taxon>
        <taxon>Trematoda</taxon>
        <taxon>Digenea</taxon>
        <taxon>Strigeidida</taxon>
        <taxon>Schistosomatoidea</taxon>
        <taxon>Schistosomatidae</taxon>
        <taxon>Trichobilharzia</taxon>
    </lineage>
</organism>
<dbReference type="InterPro" id="IPR036691">
    <property type="entry name" value="Endo/exonu/phosph_ase_sf"/>
</dbReference>
<protein>
    <recommendedName>
        <fullName evidence="1">Reverse transcriptase domain-containing protein</fullName>
    </recommendedName>
</protein>
<accession>A0AA85JMR9</accession>
<dbReference type="CDD" id="cd01650">
    <property type="entry name" value="RT_nLTR_like"/>
    <property type="match status" value="1"/>
</dbReference>
<dbReference type="Proteomes" id="UP000050795">
    <property type="component" value="Unassembled WGS sequence"/>
</dbReference>
<dbReference type="SUPFAM" id="SSF56672">
    <property type="entry name" value="DNA/RNA polymerases"/>
    <property type="match status" value="1"/>
</dbReference>
<evidence type="ECO:0000313" key="2">
    <source>
        <dbReference type="Proteomes" id="UP000050795"/>
    </source>
</evidence>
<dbReference type="Gene3D" id="3.60.10.10">
    <property type="entry name" value="Endonuclease/exonuclease/phosphatase"/>
    <property type="match status" value="1"/>
</dbReference>
<reference evidence="3" key="2">
    <citation type="submission" date="2023-11" db="UniProtKB">
        <authorList>
            <consortium name="WormBaseParasite"/>
        </authorList>
    </citation>
    <scope>IDENTIFICATION</scope>
</reference>
<name>A0AA85JMR9_TRIRE</name>
<dbReference type="PANTHER" id="PTHR47510:SF3">
    <property type="entry name" value="ENDO_EXONUCLEASE_PHOSPHATASE DOMAIN-CONTAINING PROTEIN"/>
    <property type="match status" value="1"/>
</dbReference>
<proteinExistence type="predicted"/>
<dbReference type="Pfam" id="PF00078">
    <property type="entry name" value="RVT_1"/>
    <property type="match status" value="1"/>
</dbReference>
<keyword evidence="2" id="KW-1185">Reference proteome</keyword>
<evidence type="ECO:0000259" key="1">
    <source>
        <dbReference type="PROSITE" id="PS50878"/>
    </source>
</evidence>
<dbReference type="AlphaFoldDB" id="A0AA85JMR9"/>
<dbReference type="InterPro" id="IPR000477">
    <property type="entry name" value="RT_dom"/>
</dbReference>
<dbReference type="Pfam" id="PF03372">
    <property type="entry name" value="Exo_endo_phos"/>
    <property type="match status" value="1"/>
</dbReference>
<evidence type="ECO:0000313" key="3">
    <source>
        <dbReference type="WBParaSite" id="TREG1_30360.1"/>
    </source>
</evidence>
<dbReference type="GO" id="GO:0003824">
    <property type="term" value="F:catalytic activity"/>
    <property type="evidence" value="ECO:0007669"/>
    <property type="project" value="InterPro"/>
</dbReference>
<dbReference type="WBParaSite" id="TREG1_30360.1">
    <property type="protein sequence ID" value="TREG1_30360.1"/>
    <property type="gene ID" value="TREG1_30360"/>
</dbReference>